<comment type="similarity">
    <text evidence="8 9">Belongs to the TRAP transporter small permease family.</text>
</comment>
<name>A0ABY7BXR7_9HYPH</name>
<comment type="subcellular location">
    <subcellularLocation>
        <location evidence="1 9">Cell inner membrane</location>
        <topology evidence="1 9">Multi-pass membrane protein</topology>
    </subcellularLocation>
</comment>
<evidence type="ECO:0000313" key="12">
    <source>
        <dbReference type="Proteomes" id="UP001164020"/>
    </source>
</evidence>
<evidence type="ECO:0000256" key="7">
    <source>
        <dbReference type="ARBA" id="ARBA00023136"/>
    </source>
</evidence>
<keyword evidence="7 9" id="KW-0472">Membrane</keyword>
<dbReference type="Pfam" id="PF04290">
    <property type="entry name" value="DctQ"/>
    <property type="match status" value="1"/>
</dbReference>
<dbReference type="RefSeq" id="WP_268880681.1">
    <property type="nucleotide sequence ID" value="NZ_CP114029.1"/>
</dbReference>
<keyword evidence="2 9" id="KW-0813">Transport</keyword>
<evidence type="ECO:0000256" key="6">
    <source>
        <dbReference type="ARBA" id="ARBA00022989"/>
    </source>
</evidence>
<keyword evidence="5 9" id="KW-0812">Transmembrane</keyword>
<comment type="function">
    <text evidence="9">Part of the tripartite ATP-independent periplasmic (TRAP) transport system.</text>
</comment>
<dbReference type="InterPro" id="IPR007387">
    <property type="entry name" value="TRAP_DctQ"/>
</dbReference>
<evidence type="ECO:0000259" key="10">
    <source>
        <dbReference type="Pfam" id="PF04290"/>
    </source>
</evidence>
<evidence type="ECO:0000256" key="2">
    <source>
        <dbReference type="ARBA" id="ARBA00022448"/>
    </source>
</evidence>
<gene>
    <name evidence="11" type="ORF">OH818_23020</name>
</gene>
<proteinExistence type="inferred from homology"/>
<keyword evidence="12" id="KW-1185">Reference proteome</keyword>
<organism evidence="11 12">
    <name type="scientific">Jiella pelagia</name>
    <dbReference type="NCBI Taxonomy" id="2986949"/>
    <lineage>
        <taxon>Bacteria</taxon>
        <taxon>Pseudomonadati</taxon>
        <taxon>Pseudomonadota</taxon>
        <taxon>Alphaproteobacteria</taxon>
        <taxon>Hyphomicrobiales</taxon>
        <taxon>Aurantimonadaceae</taxon>
        <taxon>Jiella</taxon>
    </lineage>
</organism>
<feature type="domain" description="Tripartite ATP-independent periplasmic transporters DctQ component" evidence="10">
    <location>
        <begin position="40"/>
        <end position="170"/>
    </location>
</feature>
<keyword evidence="3" id="KW-1003">Cell membrane</keyword>
<keyword evidence="4 9" id="KW-0997">Cell inner membrane</keyword>
<evidence type="ECO:0000256" key="8">
    <source>
        <dbReference type="ARBA" id="ARBA00038436"/>
    </source>
</evidence>
<feature type="transmembrane region" description="Helical" evidence="9">
    <location>
        <begin position="103"/>
        <end position="124"/>
    </location>
</feature>
<protein>
    <recommendedName>
        <fullName evidence="9">TRAP transporter small permease protein</fullName>
    </recommendedName>
</protein>
<dbReference type="Proteomes" id="UP001164020">
    <property type="component" value="Chromosome"/>
</dbReference>
<comment type="subunit">
    <text evidence="9">The complex comprises the extracytoplasmic solute receptor protein and the two transmembrane proteins.</text>
</comment>
<feature type="transmembrane region" description="Helical" evidence="9">
    <location>
        <begin position="35"/>
        <end position="54"/>
    </location>
</feature>
<evidence type="ECO:0000256" key="1">
    <source>
        <dbReference type="ARBA" id="ARBA00004429"/>
    </source>
</evidence>
<dbReference type="InterPro" id="IPR055348">
    <property type="entry name" value="DctQ"/>
</dbReference>
<evidence type="ECO:0000256" key="3">
    <source>
        <dbReference type="ARBA" id="ARBA00022475"/>
    </source>
</evidence>
<sequence length="194" mass="20807">MTRNDGTAGSSTVRGNPILKTIDGIGSTCAALGDGLVIAIALMLFMDVALRYVFNAPTIWAQDVAIACQVWFTYLGMAYVLRKRQMIRITAVLALAGPGVRRAAEAFALLVILAFSLVAVIYGFDTVMDSIRLGRRQPTMLEMPNWVSELPVVVGFALLAIQALADLIRLPFVPAPEFTPAGEHAPASDGTLIE</sequence>
<keyword evidence="6 9" id="KW-1133">Transmembrane helix</keyword>
<evidence type="ECO:0000256" key="4">
    <source>
        <dbReference type="ARBA" id="ARBA00022519"/>
    </source>
</evidence>
<feature type="transmembrane region" description="Helical" evidence="9">
    <location>
        <begin position="144"/>
        <end position="165"/>
    </location>
</feature>
<evidence type="ECO:0000313" key="11">
    <source>
        <dbReference type="EMBL" id="WAP68207.1"/>
    </source>
</evidence>
<accession>A0ABY7BXR7</accession>
<evidence type="ECO:0000256" key="9">
    <source>
        <dbReference type="RuleBase" id="RU369079"/>
    </source>
</evidence>
<dbReference type="PANTHER" id="PTHR35011">
    <property type="entry name" value="2,3-DIKETO-L-GULONATE TRAP TRANSPORTER SMALL PERMEASE PROTEIN YIAM"/>
    <property type="match status" value="1"/>
</dbReference>
<feature type="transmembrane region" description="Helical" evidence="9">
    <location>
        <begin position="60"/>
        <end position="82"/>
    </location>
</feature>
<reference evidence="11" key="1">
    <citation type="submission" date="2022-12" db="EMBL/GenBank/DDBJ databases">
        <title>Jiella pelagia sp. nov., isolated from phosphonate enriched culture of Northwest Pacific surface seawater.</title>
        <authorList>
            <person name="Shin D.Y."/>
            <person name="Hwang C.Y."/>
        </authorList>
    </citation>
    <scope>NUCLEOTIDE SEQUENCE</scope>
    <source>
        <strain evidence="11">HL-NP1</strain>
    </source>
</reference>
<evidence type="ECO:0000256" key="5">
    <source>
        <dbReference type="ARBA" id="ARBA00022692"/>
    </source>
</evidence>
<dbReference type="EMBL" id="CP114029">
    <property type="protein sequence ID" value="WAP68207.1"/>
    <property type="molecule type" value="Genomic_DNA"/>
</dbReference>